<dbReference type="Gene3D" id="1.10.8.870">
    <property type="entry name" value="Alpha-glycerophosphate oxidase, cap domain"/>
    <property type="match status" value="1"/>
</dbReference>
<dbReference type="InterPro" id="IPR031656">
    <property type="entry name" value="DAO_C"/>
</dbReference>
<keyword evidence="10" id="KW-1185">Reference proteome</keyword>
<dbReference type="InterPro" id="IPR006076">
    <property type="entry name" value="FAD-dep_OxRdtase"/>
</dbReference>
<gene>
    <name evidence="9" type="primary">glpA</name>
    <name evidence="9" type="ORF">HME7025_02244</name>
</gene>
<dbReference type="AlphaFoldDB" id="A0A2S2DXF8"/>
<evidence type="ECO:0000256" key="3">
    <source>
        <dbReference type="ARBA" id="ARBA00022630"/>
    </source>
</evidence>
<proteinExistence type="inferred from homology"/>
<name>A0A2S2DXF8_9BACT</name>
<dbReference type="GO" id="GO:0009331">
    <property type="term" value="C:glycerol-3-phosphate dehydrogenase (FAD) complex"/>
    <property type="evidence" value="ECO:0007669"/>
    <property type="project" value="UniProtKB-UniRule"/>
</dbReference>
<evidence type="ECO:0000259" key="7">
    <source>
        <dbReference type="Pfam" id="PF01266"/>
    </source>
</evidence>
<dbReference type="SUPFAM" id="SSF54373">
    <property type="entry name" value="FAD-linked reductases, C-terminal domain"/>
    <property type="match status" value="1"/>
</dbReference>
<protein>
    <recommendedName>
        <fullName evidence="6">Glycerol-3-phosphate dehydrogenase</fullName>
        <ecNumber evidence="6">1.1.5.3</ecNumber>
    </recommendedName>
</protein>
<organism evidence="9 10">
    <name type="scientific">Aquirufa nivalisilvae</name>
    <dbReference type="NCBI Taxonomy" id="2516557"/>
    <lineage>
        <taxon>Bacteria</taxon>
        <taxon>Pseudomonadati</taxon>
        <taxon>Bacteroidota</taxon>
        <taxon>Cytophagia</taxon>
        <taxon>Cytophagales</taxon>
        <taxon>Flectobacillaceae</taxon>
        <taxon>Aquirufa</taxon>
    </lineage>
</organism>
<keyword evidence="5 6" id="KW-0560">Oxidoreductase</keyword>
<sequence length="527" mass="59833">MAFSRIDQFQKIKANESEYDICIIGGGATGAGVALDAVLRGYKVLLIEKGDFAGQTSSKSTKLVHGGVRYLEQAVRNVDWQQFKMVYKALHERKVMLQNAPHLAHPLALLTPCYSWWDRVYYGIGMWLYDRISGVTNLKNSQGLGNQQMERLVPNLQVKGMSGGILYYDGQLNDARYALAILQSAEKEGAAILNYCELSHFGLSPKSLKIKKIHFKDLISGEEHEVSCKVVVNATGPFTDHIRQLANLKLKPRMKVSRGAHIVLPKTFWSGETALLIPKTDDGRVVFIIPWRDYVLVGTTDEPDELKEDPAIRAEEEDYLLDYFNRFALIKASKQDVSSGFVGQRPLLQVGLSDAMQSDTKSLVRDHEVEVDQRSKLVSIMGGKWTTYRVMAEDTMNVVEEDVLHRHKQSCHTKDYVLFGGDKMDEALWSQRIKALHISELSANHLRKIYGFTALKVLEHCEREKGGLELIHSSLPYLQGELNYLKNYEMAECWEDILYRRWGISLRDQAKGQLIMDIKKEAFASFH</sequence>
<evidence type="ECO:0000256" key="5">
    <source>
        <dbReference type="ARBA" id="ARBA00023002"/>
    </source>
</evidence>
<evidence type="ECO:0000313" key="9">
    <source>
        <dbReference type="EMBL" id="AWL10091.1"/>
    </source>
</evidence>
<dbReference type="InterPro" id="IPR000447">
    <property type="entry name" value="G3P_DH_FAD-dep"/>
</dbReference>
<dbReference type="Pfam" id="PF01266">
    <property type="entry name" value="DAO"/>
    <property type="match status" value="1"/>
</dbReference>
<dbReference type="GO" id="GO:0004368">
    <property type="term" value="F:glycerol-3-phosphate dehydrogenase (quinone) activity"/>
    <property type="evidence" value="ECO:0007669"/>
    <property type="project" value="UniProtKB-EC"/>
</dbReference>
<dbReference type="RefSeq" id="WP_109324053.1">
    <property type="nucleotide sequence ID" value="NZ_CP029346.1"/>
</dbReference>
<evidence type="ECO:0000256" key="4">
    <source>
        <dbReference type="ARBA" id="ARBA00022827"/>
    </source>
</evidence>
<dbReference type="InterPro" id="IPR038299">
    <property type="entry name" value="DAO_C_sf"/>
</dbReference>
<comment type="cofactor">
    <cofactor evidence="1 6">
        <name>FAD</name>
        <dbReference type="ChEBI" id="CHEBI:57692"/>
    </cofactor>
</comment>
<comment type="similarity">
    <text evidence="2 6">Belongs to the FAD-dependent glycerol-3-phosphate dehydrogenase family.</text>
</comment>
<dbReference type="PANTHER" id="PTHR11985">
    <property type="entry name" value="GLYCEROL-3-PHOSPHATE DEHYDROGENASE"/>
    <property type="match status" value="1"/>
</dbReference>
<evidence type="ECO:0000259" key="8">
    <source>
        <dbReference type="Pfam" id="PF16901"/>
    </source>
</evidence>
<dbReference type="GO" id="GO:0046168">
    <property type="term" value="P:glycerol-3-phosphate catabolic process"/>
    <property type="evidence" value="ECO:0007669"/>
    <property type="project" value="TreeGrafter"/>
</dbReference>
<dbReference type="PROSITE" id="PS00978">
    <property type="entry name" value="FAD_G3PDH_2"/>
    <property type="match status" value="1"/>
</dbReference>
<dbReference type="OrthoDB" id="9766796at2"/>
<dbReference type="InterPro" id="IPR036188">
    <property type="entry name" value="FAD/NAD-bd_sf"/>
</dbReference>
<feature type="domain" description="Alpha-glycerophosphate oxidase C-terminal" evidence="8">
    <location>
        <begin position="411"/>
        <end position="513"/>
    </location>
</feature>
<accession>A0A2S2DXF8</accession>
<keyword evidence="3 6" id="KW-0285">Flavoprotein</keyword>
<dbReference type="EMBL" id="CP029346">
    <property type="protein sequence ID" value="AWL10091.1"/>
    <property type="molecule type" value="Genomic_DNA"/>
</dbReference>
<keyword evidence="4" id="KW-0274">FAD</keyword>
<dbReference type="EC" id="1.1.5.3" evidence="6"/>
<reference evidence="10" key="1">
    <citation type="submission" date="2018-05" db="EMBL/GenBank/DDBJ databases">
        <title>Pseudarcicella sp. HME7025 Genome sequencing and assembly.</title>
        <authorList>
            <person name="Kim H."/>
            <person name="Kang H."/>
            <person name="Joh K."/>
        </authorList>
    </citation>
    <scope>NUCLEOTIDE SEQUENCE [LARGE SCALE GENOMIC DNA]</scope>
    <source>
        <strain evidence="10">HME7025</strain>
    </source>
</reference>
<dbReference type="Gene3D" id="3.30.9.10">
    <property type="entry name" value="D-Amino Acid Oxidase, subunit A, domain 2"/>
    <property type="match status" value="1"/>
</dbReference>
<dbReference type="Proteomes" id="UP000245468">
    <property type="component" value="Chromosome"/>
</dbReference>
<evidence type="ECO:0000313" key="10">
    <source>
        <dbReference type="Proteomes" id="UP000245468"/>
    </source>
</evidence>
<evidence type="ECO:0000256" key="6">
    <source>
        <dbReference type="RuleBase" id="RU361217"/>
    </source>
</evidence>
<dbReference type="Gene3D" id="3.50.50.60">
    <property type="entry name" value="FAD/NAD(P)-binding domain"/>
    <property type="match status" value="1"/>
</dbReference>
<dbReference type="PRINTS" id="PR01001">
    <property type="entry name" value="FADG3PDH"/>
</dbReference>
<feature type="domain" description="FAD dependent oxidoreductase" evidence="7">
    <location>
        <begin position="20"/>
        <end position="347"/>
    </location>
</feature>
<dbReference type="Pfam" id="PF16901">
    <property type="entry name" value="DAO_C"/>
    <property type="match status" value="1"/>
</dbReference>
<evidence type="ECO:0000256" key="2">
    <source>
        <dbReference type="ARBA" id="ARBA00007330"/>
    </source>
</evidence>
<dbReference type="KEGG" id="psez:HME7025_02244"/>
<dbReference type="PANTHER" id="PTHR11985:SF15">
    <property type="entry name" value="GLYCEROL-3-PHOSPHATE DEHYDROGENASE, MITOCHONDRIAL"/>
    <property type="match status" value="1"/>
</dbReference>
<evidence type="ECO:0000256" key="1">
    <source>
        <dbReference type="ARBA" id="ARBA00001974"/>
    </source>
</evidence>
<comment type="catalytic activity">
    <reaction evidence="6">
        <text>a quinone + sn-glycerol 3-phosphate = dihydroxyacetone phosphate + a quinol</text>
        <dbReference type="Rhea" id="RHEA:18977"/>
        <dbReference type="ChEBI" id="CHEBI:24646"/>
        <dbReference type="ChEBI" id="CHEBI:57597"/>
        <dbReference type="ChEBI" id="CHEBI:57642"/>
        <dbReference type="ChEBI" id="CHEBI:132124"/>
        <dbReference type="EC" id="1.1.5.3"/>
    </reaction>
</comment>
<dbReference type="SUPFAM" id="SSF51905">
    <property type="entry name" value="FAD/NAD(P)-binding domain"/>
    <property type="match status" value="1"/>
</dbReference>
<dbReference type="PROSITE" id="PS00977">
    <property type="entry name" value="FAD_G3PDH_1"/>
    <property type="match status" value="1"/>
</dbReference>